<evidence type="ECO:0000313" key="1">
    <source>
        <dbReference type="EMBL" id="KUM45139.1"/>
    </source>
</evidence>
<proteinExistence type="predicted"/>
<gene>
    <name evidence="1" type="ORF">ABT39_MTgene3612</name>
    <name evidence="2" type="ORF">ABT39_MTgene3627</name>
    <name evidence="3" type="ORF">ABT39_MTgene907</name>
</gene>
<keyword evidence="1" id="KW-0496">Mitochondrion</keyword>
<evidence type="ECO:0000313" key="2">
    <source>
        <dbReference type="EMBL" id="KUM45154.1"/>
    </source>
</evidence>
<dbReference type="AlphaFoldDB" id="A0A101LTN0"/>
<evidence type="ECO:0000313" key="3">
    <source>
        <dbReference type="EMBL" id="KUM51061.1"/>
    </source>
</evidence>
<geneLocation type="mitochondrion" evidence="1"/>
<organism evidence="1">
    <name type="scientific">Picea glauca</name>
    <name type="common">White spruce</name>
    <name type="synonym">Pinus glauca</name>
    <dbReference type="NCBI Taxonomy" id="3330"/>
    <lineage>
        <taxon>Eukaryota</taxon>
        <taxon>Viridiplantae</taxon>
        <taxon>Streptophyta</taxon>
        <taxon>Embryophyta</taxon>
        <taxon>Tracheophyta</taxon>
        <taxon>Spermatophyta</taxon>
        <taxon>Pinopsida</taxon>
        <taxon>Pinidae</taxon>
        <taxon>Conifers I</taxon>
        <taxon>Pinales</taxon>
        <taxon>Pinaceae</taxon>
        <taxon>Picea</taxon>
    </lineage>
</organism>
<accession>A0A101LTN0</accession>
<reference evidence="1" key="1">
    <citation type="journal article" date="2015" name="Genome Biol. Evol.">
        <title>Organellar Genomes of White Spruce (Picea glauca): Assembly and Annotation.</title>
        <authorList>
            <person name="Jackman S.D."/>
            <person name="Warren R.L."/>
            <person name="Gibb E.A."/>
            <person name="Vandervalk B.P."/>
            <person name="Mohamadi H."/>
            <person name="Chu J."/>
            <person name="Raymond A."/>
            <person name="Pleasance S."/>
            <person name="Coope R."/>
            <person name="Wildung M.R."/>
            <person name="Ritland C.E."/>
            <person name="Bousquet J."/>
            <person name="Jones S.J."/>
            <person name="Bohlmann J."/>
            <person name="Birol I."/>
        </authorList>
    </citation>
    <scope>NUCLEOTIDE SEQUENCE [LARGE SCALE GENOMIC DNA]</scope>
    <source>
        <tissue evidence="1">Flushing bud</tissue>
    </source>
</reference>
<comment type="caution">
    <text evidence="1">The sequence shown here is derived from an EMBL/GenBank/DDBJ whole genome shotgun (WGS) entry which is preliminary data.</text>
</comment>
<dbReference type="EMBL" id="LKAM01000001">
    <property type="protein sequence ID" value="KUM51061.1"/>
    <property type="molecule type" value="Genomic_DNA"/>
</dbReference>
<dbReference type="EMBL" id="LKAM01000027">
    <property type="protein sequence ID" value="KUM45139.1"/>
    <property type="molecule type" value="Genomic_DNA"/>
</dbReference>
<dbReference type="EMBL" id="LKAM01000027">
    <property type="protein sequence ID" value="KUM45154.1"/>
    <property type="molecule type" value="Genomic_DNA"/>
</dbReference>
<protein>
    <submittedName>
        <fullName evidence="1">Uncharacterized protein</fullName>
    </submittedName>
</protein>
<sequence length="67" mass="7806">MDHWDQLEKQAAYLINQCLYNLAWQLTVLLKNYSQNFLYVTSLGTNSGRDYFLWSAYLITFSATGTT</sequence>
<name>A0A101LTN0_PICGL</name>